<dbReference type="Proteomes" id="UP000887565">
    <property type="component" value="Unplaced"/>
</dbReference>
<name>A0A915KL47_ROMCU</name>
<protein>
    <recommendedName>
        <fullName evidence="4">Flavin-containing monooxygenase</fullName>
        <ecNumber evidence="4">1.-.-.-</ecNumber>
    </recommendedName>
</protein>
<keyword evidence="1 4" id="KW-0285">Flavoprotein</keyword>
<dbReference type="WBParaSite" id="nRc.2.0.1.t39490-RA">
    <property type="protein sequence ID" value="nRc.2.0.1.t39490-RA"/>
    <property type="gene ID" value="nRc.2.0.1.g39490"/>
</dbReference>
<evidence type="ECO:0000256" key="2">
    <source>
        <dbReference type="ARBA" id="ARBA00022827"/>
    </source>
</evidence>
<proteinExistence type="inferred from homology"/>
<dbReference type="AlphaFoldDB" id="A0A915KL47"/>
<evidence type="ECO:0000256" key="3">
    <source>
        <dbReference type="ARBA" id="ARBA00023002"/>
    </source>
</evidence>
<keyword evidence="5" id="KW-1185">Reference proteome</keyword>
<evidence type="ECO:0000256" key="4">
    <source>
        <dbReference type="RuleBase" id="RU361177"/>
    </source>
</evidence>
<dbReference type="Pfam" id="PF00743">
    <property type="entry name" value="FMO-like"/>
    <property type="match status" value="1"/>
</dbReference>
<dbReference type="GO" id="GO:0050660">
    <property type="term" value="F:flavin adenine dinucleotide binding"/>
    <property type="evidence" value="ECO:0007669"/>
    <property type="project" value="InterPro"/>
</dbReference>
<dbReference type="GO" id="GO:0004499">
    <property type="term" value="F:N,N-dimethylaniline monooxygenase activity"/>
    <property type="evidence" value="ECO:0007669"/>
    <property type="project" value="InterPro"/>
</dbReference>
<comment type="similarity">
    <text evidence="4">Belongs to the FMO family.</text>
</comment>
<sequence>RSQDPSSKDSILTEEVEQYQLSPRHQLITETAVPYQFRLEGPGAWSGAKDAMQKSWSRFGVMEKGRKVTTIEARSSRTTENKKTSKPLIEKILNFSIDAFMMITILEKIKFFSLVLYKTITTETHTS</sequence>
<accession>A0A915KL47</accession>
<organism evidence="5 6">
    <name type="scientific">Romanomermis culicivorax</name>
    <name type="common">Nematode worm</name>
    <dbReference type="NCBI Taxonomy" id="13658"/>
    <lineage>
        <taxon>Eukaryota</taxon>
        <taxon>Metazoa</taxon>
        <taxon>Ecdysozoa</taxon>
        <taxon>Nematoda</taxon>
        <taxon>Enoplea</taxon>
        <taxon>Dorylaimia</taxon>
        <taxon>Mermithida</taxon>
        <taxon>Mermithoidea</taxon>
        <taxon>Mermithidae</taxon>
        <taxon>Romanomermis</taxon>
    </lineage>
</organism>
<evidence type="ECO:0000256" key="1">
    <source>
        <dbReference type="ARBA" id="ARBA00022630"/>
    </source>
</evidence>
<evidence type="ECO:0000313" key="6">
    <source>
        <dbReference type="WBParaSite" id="nRc.2.0.1.t39490-RA"/>
    </source>
</evidence>
<evidence type="ECO:0000313" key="5">
    <source>
        <dbReference type="Proteomes" id="UP000887565"/>
    </source>
</evidence>
<keyword evidence="2 4" id="KW-0274">FAD</keyword>
<keyword evidence="3 4" id="KW-0560">Oxidoreductase</keyword>
<comment type="cofactor">
    <cofactor evidence="4">
        <name>FAD</name>
        <dbReference type="ChEBI" id="CHEBI:57692"/>
    </cofactor>
</comment>
<dbReference type="InterPro" id="IPR020946">
    <property type="entry name" value="Flavin_mOase-like"/>
</dbReference>
<reference evidence="6" key="1">
    <citation type="submission" date="2022-11" db="UniProtKB">
        <authorList>
            <consortium name="WormBaseParasite"/>
        </authorList>
    </citation>
    <scope>IDENTIFICATION</scope>
</reference>
<keyword evidence="4" id="KW-0503">Monooxygenase</keyword>
<dbReference type="GO" id="GO:0050661">
    <property type="term" value="F:NADP binding"/>
    <property type="evidence" value="ECO:0007669"/>
    <property type="project" value="InterPro"/>
</dbReference>
<dbReference type="EC" id="1.-.-.-" evidence="4"/>